<comment type="caution">
    <text evidence="7">The sequence shown here is derived from an EMBL/GenBank/DDBJ whole genome shotgun (WGS) entry which is preliminary data.</text>
</comment>
<evidence type="ECO:0000256" key="2">
    <source>
        <dbReference type="ARBA" id="ARBA00022630"/>
    </source>
</evidence>
<dbReference type="PRINTS" id="PR00420">
    <property type="entry name" value="RNGMNOXGNASE"/>
</dbReference>
<sequence>MSPDNGQSPARVLIIGGGLGGLALAHGLKKSSTLFQVFEQDPTPDFRAQGYRLKINEDGAAALKSALSPEMWQYFEETCTDSKAGETNFNAIDGSMIASRAGPGARGGMKTWTTDRTVLRRILQEGLKGDISYGKQLKKYTITDNGVIAEFTDGSTEDGVLIVGADGVRSAVRRQYLPKHKPLDTNGSCIYGKTPLTPELRERFPERAIKWMTLVLDRTPMTQTLDVDETPLTLLLEPVRFQNNHHRSKLPVDYIYWVLIARTGVFGRQRDELLRLNHEESARLSLTLTEEWHPSFKALFELQDISQASTLRVASANPNIAPWEPSSRVTLIGDAIHVMSPCGGVGAVTAIRDAALLSRIISEEGVTASSIAKYESEMRIYAKMGIQRSFFGGKKMFAQRPFEECEDLEM</sequence>
<proteinExistence type="predicted"/>
<dbReference type="PANTHER" id="PTHR47178:SF5">
    <property type="entry name" value="FAD-BINDING DOMAIN-CONTAINING PROTEIN"/>
    <property type="match status" value="1"/>
</dbReference>
<evidence type="ECO:0000259" key="6">
    <source>
        <dbReference type="Pfam" id="PF01494"/>
    </source>
</evidence>
<evidence type="ECO:0000256" key="5">
    <source>
        <dbReference type="ARBA" id="ARBA00023033"/>
    </source>
</evidence>
<comment type="cofactor">
    <cofactor evidence="1">
        <name>FAD</name>
        <dbReference type="ChEBI" id="CHEBI:57692"/>
    </cofactor>
</comment>
<keyword evidence="4" id="KW-0560">Oxidoreductase</keyword>
<dbReference type="PANTHER" id="PTHR47178">
    <property type="entry name" value="MONOOXYGENASE, FAD-BINDING"/>
    <property type="match status" value="1"/>
</dbReference>
<evidence type="ECO:0000313" key="7">
    <source>
        <dbReference type="EMBL" id="CAF9937694.1"/>
    </source>
</evidence>
<dbReference type="Pfam" id="PF01494">
    <property type="entry name" value="FAD_binding_3"/>
    <property type="match status" value="1"/>
</dbReference>
<keyword evidence="2" id="KW-0285">Flavoprotein</keyword>
<dbReference type="GO" id="GO:0004497">
    <property type="term" value="F:monooxygenase activity"/>
    <property type="evidence" value="ECO:0007669"/>
    <property type="project" value="UniProtKB-KW"/>
</dbReference>
<dbReference type="GO" id="GO:0071949">
    <property type="term" value="F:FAD binding"/>
    <property type="evidence" value="ECO:0007669"/>
    <property type="project" value="InterPro"/>
</dbReference>
<evidence type="ECO:0000256" key="3">
    <source>
        <dbReference type="ARBA" id="ARBA00022827"/>
    </source>
</evidence>
<dbReference type="EMBL" id="CAJPDR010000482">
    <property type="protein sequence ID" value="CAF9937694.1"/>
    <property type="molecule type" value="Genomic_DNA"/>
</dbReference>
<dbReference type="Gene3D" id="3.50.50.60">
    <property type="entry name" value="FAD/NAD(P)-binding domain"/>
    <property type="match status" value="1"/>
</dbReference>
<protein>
    <recommendedName>
        <fullName evidence="6">FAD-binding domain-containing protein</fullName>
    </recommendedName>
</protein>
<gene>
    <name evidence="7" type="ORF">ALECFALPRED_007370</name>
</gene>
<dbReference type="AlphaFoldDB" id="A0A8H3GA79"/>
<dbReference type="SUPFAM" id="SSF51905">
    <property type="entry name" value="FAD/NAD(P)-binding domain"/>
    <property type="match status" value="1"/>
</dbReference>
<dbReference type="InterPro" id="IPR002938">
    <property type="entry name" value="FAD-bd"/>
</dbReference>
<reference evidence="7" key="1">
    <citation type="submission" date="2021-03" db="EMBL/GenBank/DDBJ databases">
        <authorList>
            <person name="Tagirdzhanova G."/>
        </authorList>
    </citation>
    <scope>NUCLEOTIDE SEQUENCE</scope>
</reference>
<accession>A0A8H3GA79</accession>
<dbReference type="Pfam" id="PF13450">
    <property type="entry name" value="NAD_binding_8"/>
    <property type="match status" value="1"/>
</dbReference>
<organism evidence="7 8">
    <name type="scientific">Alectoria fallacina</name>
    <dbReference type="NCBI Taxonomy" id="1903189"/>
    <lineage>
        <taxon>Eukaryota</taxon>
        <taxon>Fungi</taxon>
        <taxon>Dikarya</taxon>
        <taxon>Ascomycota</taxon>
        <taxon>Pezizomycotina</taxon>
        <taxon>Lecanoromycetes</taxon>
        <taxon>OSLEUM clade</taxon>
        <taxon>Lecanoromycetidae</taxon>
        <taxon>Lecanorales</taxon>
        <taxon>Lecanorineae</taxon>
        <taxon>Parmeliaceae</taxon>
        <taxon>Alectoria</taxon>
    </lineage>
</organism>
<dbReference type="Proteomes" id="UP000664203">
    <property type="component" value="Unassembled WGS sequence"/>
</dbReference>
<feature type="domain" description="FAD-binding" evidence="6">
    <location>
        <begin position="290"/>
        <end position="382"/>
    </location>
</feature>
<name>A0A8H3GA79_9LECA</name>
<keyword evidence="8" id="KW-1185">Reference proteome</keyword>
<dbReference type="InterPro" id="IPR036188">
    <property type="entry name" value="FAD/NAD-bd_sf"/>
</dbReference>
<evidence type="ECO:0000313" key="8">
    <source>
        <dbReference type="Proteomes" id="UP000664203"/>
    </source>
</evidence>
<keyword evidence="5" id="KW-0503">Monooxygenase</keyword>
<dbReference type="OrthoDB" id="655030at2759"/>
<evidence type="ECO:0000256" key="1">
    <source>
        <dbReference type="ARBA" id="ARBA00001974"/>
    </source>
</evidence>
<evidence type="ECO:0000256" key="4">
    <source>
        <dbReference type="ARBA" id="ARBA00023002"/>
    </source>
</evidence>
<keyword evidence="3" id="KW-0274">FAD</keyword>